<evidence type="ECO:0000256" key="2">
    <source>
        <dbReference type="SAM" id="Phobius"/>
    </source>
</evidence>
<gene>
    <name evidence="3" type="ORF">NP233_g4265</name>
</gene>
<evidence type="ECO:0000256" key="1">
    <source>
        <dbReference type="SAM" id="MobiDB-lite"/>
    </source>
</evidence>
<keyword evidence="2" id="KW-0472">Membrane</keyword>
<evidence type="ECO:0000313" key="4">
    <source>
        <dbReference type="Proteomes" id="UP001213000"/>
    </source>
</evidence>
<dbReference type="EMBL" id="JANIEX010000226">
    <property type="protein sequence ID" value="KAJ3570646.1"/>
    <property type="molecule type" value="Genomic_DNA"/>
</dbReference>
<comment type="caution">
    <text evidence="3">The sequence shown here is derived from an EMBL/GenBank/DDBJ whole genome shotgun (WGS) entry which is preliminary data.</text>
</comment>
<dbReference type="Proteomes" id="UP001213000">
    <property type="component" value="Unassembled WGS sequence"/>
</dbReference>
<proteinExistence type="predicted"/>
<feature type="region of interest" description="Disordered" evidence="1">
    <location>
        <begin position="302"/>
        <end position="346"/>
    </location>
</feature>
<sequence length="346" mass="37516">MGALGQRLYNVTIDAESSMIRLSGSWVRTYNTQKTVGGTFWVANDTNATAVVEFQGVAIYFLASLEPLHLTTMAQLDSQAPYVLQLTTSDPSVLTDSSWQVRGSQAIWGWEGLDDGVHQLAISVVPGDITAIVDGFAITRVNSTFIQPTAPPAQTLAPDHRAQDSRKLLIIGVLVGVALIALSAALCLTVYLRRKSRSRSTARPKRTLVPDLDSDFAPVPKSSHAFSRSEDSLDPILDITSSPSAPPAPAKPSDFPSKEKSRMKYPLPVQLAYSENPGITFGLPPPGYYDNPRSKRICASTLTSRTRPSTIRFSDSVPLSPPPSFSSRLSGNPVHNAQHEYAPSRR</sequence>
<feature type="compositionally biased region" description="Polar residues" evidence="1">
    <location>
        <begin position="302"/>
        <end position="312"/>
    </location>
</feature>
<organism evidence="3 4">
    <name type="scientific">Leucocoprinus birnbaumii</name>
    <dbReference type="NCBI Taxonomy" id="56174"/>
    <lineage>
        <taxon>Eukaryota</taxon>
        <taxon>Fungi</taxon>
        <taxon>Dikarya</taxon>
        <taxon>Basidiomycota</taxon>
        <taxon>Agaricomycotina</taxon>
        <taxon>Agaricomycetes</taxon>
        <taxon>Agaricomycetidae</taxon>
        <taxon>Agaricales</taxon>
        <taxon>Agaricineae</taxon>
        <taxon>Agaricaceae</taxon>
        <taxon>Leucocoprinus</taxon>
    </lineage>
</organism>
<name>A0AAD5VUZ3_9AGAR</name>
<keyword evidence="4" id="KW-1185">Reference proteome</keyword>
<evidence type="ECO:0000313" key="3">
    <source>
        <dbReference type="EMBL" id="KAJ3570646.1"/>
    </source>
</evidence>
<protein>
    <recommendedName>
        <fullName evidence="5">Transmembrane protein</fullName>
    </recommendedName>
</protein>
<evidence type="ECO:0008006" key="5">
    <source>
        <dbReference type="Google" id="ProtNLM"/>
    </source>
</evidence>
<keyword evidence="2" id="KW-0812">Transmembrane</keyword>
<accession>A0AAD5VUZ3</accession>
<reference evidence="3" key="1">
    <citation type="submission" date="2022-07" db="EMBL/GenBank/DDBJ databases">
        <title>Genome Sequence of Leucocoprinus birnbaumii.</title>
        <authorList>
            <person name="Buettner E."/>
        </authorList>
    </citation>
    <scope>NUCLEOTIDE SEQUENCE</scope>
    <source>
        <strain evidence="3">VT141</strain>
    </source>
</reference>
<feature type="transmembrane region" description="Helical" evidence="2">
    <location>
        <begin position="168"/>
        <end position="192"/>
    </location>
</feature>
<feature type="region of interest" description="Disordered" evidence="1">
    <location>
        <begin position="234"/>
        <end position="261"/>
    </location>
</feature>
<keyword evidence="2" id="KW-1133">Transmembrane helix</keyword>
<dbReference type="AlphaFoldDB" id="A0AAD5VUZ3"/>